<reference evidence="2" key="1">
    <citation type="submission" date="2024-07" db="EMBL/GenBank/DDBJ databases">
        <title>Complete genome sequence of Verrucomicrobiaceae bacterium NT6N.</title>
        <authorList>
            <person name="Huang C."/>
            <person name="Takami H."/>
            <person name="Hamasaki K."/>
        </authorList>
    </citation>
    <scope>NUCLEOTIDE SEQUENCE</scope>
    <source>
        <strain evidence="2">NT6N</strain>
    </source>
</reference>
<evidence type="ECO:0000256" key="1">
    <source>
        <dbReference type="SAM" id="MobiDB-lite"/>
    </source>
</evidence>
<sequence length="100" mass="11095">MSMTPNNPRDYTPRSATVPLAGPTPSRHASANRKTRSNFNAAENLTIENLKQMHPEWVDHNGDCPACQSLEHAMSDTTRYESSIVAIAEFQDSHTTTKPL</sequence>
<feature type="region of interest" description="Disordered" evidence="1">
    <location>
        <begin position="1"/>
        <end position="40"/>
    </location>
</feature>
<evidence type="ECO:0000313" key="2">
    <source>
        <dbReference type="EMBL" id="BDS08429.1"/>
    </source>
</evidence>
<organism evidence="2">
    <name type="scientific">Oceaniferula spumae</name>
    <dbReference type="NCBI Taxonomy" id="2979115"/>
    <lineage>
        <taxon>Bacteria</taxon>
        <taxon>Pseudomonadati</taxon>
        <taxon>Verrucomicrobiota</taxon>
        <taxon>Verrucomicrobiia</taxon>
        <taxon>Verrucomicrobiales</taxon>
        <taxon>Verrucomicrobiaceae</taxon>
        <taxon>Oceaniferula</taxon>
    </lineage>
</organism>
<protein>
    <submittedName>
        <fullName evidence="2">Uncharacterized protein</fullName>
    </submittedName>
</protein>
<proteinExistence type="predicted"/>
<dbReference type="KEGG" id="osu:NT6N_34690"/>
<gene>
    <name evidence="2" type="ORF">NT6N_34690</name>
</gene>
<dbReference type="AlphaFoldDB" id="A0AAT9FRA1"/>
<accession>A0AAT9FRA1</accession>
<dbReference type="EMBL" id="AP026866">
    <property type="protein sequence ID" value="BDS08429.1"/>
    <property type="molecule type" value="Genomic_DNA"/>
</dbReference>
<name>A0AAT9FRA1_9BACT</name>